<evidence type="ECO:0000256" key="9">
    <source>
        <dbReference type="ARBA" id="ARBA00022840"/>
    </source>
</evidence>
<dbReference type="SUPFAM" id="SSF51621">
    <property type="entry name" value="Phosphoenolpyruvate/pyruvate domain"/>
    <property type="match status" value="1"/>
</dbReference>
<keyword evidence="19" id="KW-1185">Reference proteome</keyword>
<evidence type="ECO:0000256" key="13">
    <source>
        <dbReference type="PIRSR" id="PIRSR000853-2"/>
    </source>
</evidence>
<keyword evidence="6 14" id="KW-0479">Metal-binding</keyword>
<dbReference type="InterPro" id="IPR040442">
    <property type="entry name" value="Pyrv_kinase-like_dom_sf"/>
</dbReference>
<dbReference type="InterPro" id="IPR018274">
    <property type="entry name" value="PEP_util_AS"/>
</dbReference>
<gene>
    <name evidence="18" type="ORF">TthWC1_2295</name>
</gene>
<dbReference type="NCBIfam" id="TIGR01828">
    <property type="entry name" value="pyru_phos_dikin"/>
    <property type="match status" value="1"/>
</dbReference>
<evidence type="ECO:0000256" key="4">
    <source>
        <dbReference type="ARBA" id="ARBA00020138"/>
    </source>
</evidence>
<dbReference type="GO" id="GO:0005524">
    <property type="term" value="F:ATP binding"/>
    <property type="evidence" value="ECO:0007669"/>
    <property type="project" value="UniProtKB-UniRule"/>
</dbReference>
<accession>M8CLW3</accession>
<evidence type="ECO:0000313" key="19">
    <source>
        <dbReference type="Proteomes" id="UP000013242"/>
    </source>
</evidence>
<feature type="domain" description="Pyruvate phosphate dikinase AMP/ATP-binding" evidence="16">
    <location>
        <begin position="58"/>
        <end position="299"/>
    </location>
</feature>
<keyword evidence="18" id="KW-0670">Pyruvate</keyword>
<dbReference type="PANTHER" id="PTHR22931">
    <property type="entry name" value="PHOSPHOENOLPYRUVATE DIKINASE-RELATED"/>
    <property type="match status" value="1"/>
</dbReference>
<dbReference type="Gene3D" id="3.30.1490.20">
    <property type="entry name" value="ATP-grasp fold, A domain"/>
    <property type="match status" value="1"/>
</dbReference>
<feature type="binding site" evidence="13">
    <location>
        <position position="618"/>
    </location>
    <ligand>
        <name>substrate</name>
    </ligand>
</feature>
<name>M8CLW3_THETY</name>
<dbReference type="GO" id="GO:0016301">
    <property type="term" value="F:kinase activity"/>
    <property type="evidence" value="ECO:0007669"/>
    <property type="project" value="UniProtKB-UniRule"/>
</dbReference>
<dbReference type="SUPFAM" id="SSF56059">
    <property type="entry name" value="Glutathione synthetase ATP-binding domain-like"/>
    <property type="match status" value="1"/>
</dbReference>
<dbReference type="InterPro" id="IPR013815">
    <property type="entry name" value="ATP_grasp_subdomain_1"/>
</dbReference>
<feature type="domain" description="PEP-utilising enzyme mobile" evidence="15">
    <location>
        <begin position="423"/>
        <end position="504"/>
    </location>
</feature>
<evidence type="ECO:0000256" key="5">
    <source>
        <dbReference type="ARBA" id="ARBA00022679"/>
    </source>
</evidence>
<feature type="active site" description="Tele-phosphohistidine intermediate" evidence="12">
    <location>
        <position position="456"/>
    </location>
</feature>
<comment type="catalytic activity">
    <reaction evidence="11">
        <text>pyruvate + phosphate + ATP = phosphoenolpyruvate + AMP + diphosphate + H(+)</text>
        <dbReference type="Rhea" id="RHEA:10756"/>
        <dbReference type="ChEBI" id="CHEBI:15361"/>
        <dbReference type="ChEBI" id="CHEBI:15378"/>
        <dbReference type="ChEBI" id="CHEBI:30616"/>
        <dbReference type="ChEBI" id="CHEBI:33019"/>
        <dbReference type="ChEBI" id="CHEBI:43474"/>
        <dbReference type="ChEBI" id="CHEBI:58702"/>
        <dbReference type="ChEBI" id="CHEBI:456215"/>
        <dbReference type="EC" id="2.7.9.1"/>
    </reaction>
</comment>
<dbReference type="Proteomes" id="UP000013242">
    <property type="component" value="Unassembled WGS sequence"/>
</dbReference>
<dbReference type="PROSITE" id="PS00370">
    <property type="entry name" value="PEP_ENZYMES_PHOS_SITE"/>
    <property type="match status" value="1"/>
</dbReference>
<feature type="binding site" evidence="13">
    <location>
        <position position="746"/>
    </location>
    <ligand>
        <name>substrate</name>
    </ligand>
</feature>
<dbReference type="GO" id="GO:0050242">
    <property type="term" value="F:pyruvate, phosphate dikinase activity"/>
    <property type="evidence" value="ECO:0007669"/>
    <property type="project" value="UniProtKB-UniRule"/>
</dbReference>
<dbReference type="PIRSF" id="PIRSF000853">
    <property type="entry name" value="PPDK"/>
    <property type="match status" value="1"/>
</dbReference>
<dbReference type="InterPro" id="IPR008279">
    <property type="entry name" value="PEP-util_enz_mobile_dom"/>
</dbReference>
<evidence type="ECO:0000256" key="2">
    <source>
        <dbReference type="ARBA" id="ARBA00007837"/>
    </source>
</evidence>
<feature type="binding site" evidence="13">
    <location>
        <position position="562"/>
    </location>
    <ligand>
        <name>substrate</name>
    </ligand>
</feature>
<feature type="binding site" evidence="13">
    <location>
        <position position="770"/>
    </location>
    <ligand>
        <name>substrate</name>
    </ligand>
</feature>
<feature type="binding site" evidence="14">
    <location>
        <position position="770"/>
    </location>
    <ligand>
        <name>Mg(2+)</name>
        <dbReference type="ChEBI" id="CHEBI:18420"/>
    </ligand>
</feature>
<dbReference type="InterPro" id="IPR036637">
    <property type="entry name" value="Phosphohistidine_dom_sf"/>
</dbReference>
<comment type="caution">
    <text evidence="18">The sequence shown here is derived from an EMBL/GenBank/DDBJ whole genome shotgun (WGS) entry which is preliminary data.</text>
</comment>
<comment type="cofactor">
    <cofactor evidence="1 11 14">
        <name>Mg(2+)</name>
        <dbReference type="ChEBI" id="CHEBI:18420"/>
    </cofactor>
</comment>
<dbReference type="PROSITE" id="PS00742">
    <property type="entry name" value="PEP_ENZYMES_2"/>
    <property type="match status" value="1"/>
</dbReference>
<dbReference type="AlphaFoldDB" id="M8CLW3"/>
<dbReference type="Pfam" id="PF00391">
    <property type="entry name" value="PEP-utilizers"/>
    <property type="match status" value="1"/>
</dbReference>
<dbReference type="PANTHER" id="PTHR22931:SF9">
    <property type="entry name" value="PYRUVATE, PHOSPHATE DIKINASE 1, CHLOROPLASTIC"/>
    <property type="match status" value="1"/>
</dbReference>
<dbReference type="Gene3D" id="3.20.20.60">
    <property type="entry name" value="Phosphoenolpyruvate-binding domains"/>
    <property type="match status" value="1"/>
</dbReference>
<dbReference type="InterPro" id="IPR023151">
    <property type="entry name" value="PEP_util_CS"/>
</dbReference>
<reference evidence="18 19" key="1">
    <citation type="journal article" date="2013" name="PLoS ONE">
        <title>Genomic Evaluation of Thermoanaerobacter spp. for the Construction of Designer Co-Cultures to Improve Lignocellulosic Biofuel Production.</title>
        <authorList>
            <person name="Verbeke T.J."/>
            <person name="Zhang X."/>
            <person name="Henrissat B."/>
            <person name="Spicer V."/>
            <person name="Rydzak T."/>
            <person name="Krokhin O.V."/>
            <person name="Fristensky B."/>
            <person name="Levin D.B."/>
            <person name="Sparling R."/>
        </authorList>
    </citation>
    <scope>NUCLEOTIDE SEQUENCE [LARGE SCALE GENOMIC DNA]</scope>
    <source>
        <strain evidence="18 19">WC1</strain>
    </source>
</reference>
<dbReference type="RefSeq" id="WP_004403790.1">
    <property type="nucleotide sequence ID" value="NZ_KB731303.1"/>
</dbReference>
<feature type="binding site" evidence="14">
    <location>
        <position position="746"/>
    </location>
    <ligand>
        <name>Mg(2+)</name>
        <dbReference type="ChEBI" id="CHEBI:18420"/>
    </ligand>
</feature>
<dbReference type="Pfam" id="PF02896">
    <property type="entry name" value="PEP-utilizers_C"/>
    <property type="match status" value="1"/>
</dbReference>
<dbReference type="PATRIC" id="fig|1198630.3.peg.2300"/>
<dbReference type="InterPro" id="IPR010121">
    <property type="entry name" value="Pyruvate_phosphate_dikinase"/>
</dbReference>
<keyword evidence="10 14" id="KW-0460">Magnesium</keyword>
<evidence type="ECO:0000259" key="17">
    <source>
        <dbReference type="Pfam" id="PF02896"/>
    </source>
</evidence>
<dbReference type="Gene3D" id="1.10.189.10">
    <property type="entry name" value="Pyruvate Phosphate Dikinase, domain 2"/>
    <property type="match status" value="1"/>
</dbReference>
<dbReference type="Gene3D" id="3.30.470.20">
    <property type="entry name" value="ATP-grasp fold, B domain"/>
    <property type="match status" value="1"/>
</dbReference>
<protein>
    <recommendedName>
        <fullName evidence="4 11">Pyruvate, phosphate dikinase</fullName>
        <ecNumber evidence="3 11">2.7.9.1</ecNumber>
    </recommendedName>
</protein>
<feature type="active site" description="Proton donor" evidence="12">
    <location>
        <position position="832"/>
    </location>
</feature>
<keyword evidence="5 18" id="KW-0808">Transferase</keyword>
<proteinExistence type="inferred from homology"/>
<sequence>MSKKYVYLFSEGDASMRDLLGGKGANLAEMTKLGLPVPQGFTVTTEACTRYYQDGKTIAPEIVEQIYEYMAKLEEITGKKFGDPTNPLLVSVRSGARVSMPGMMDTILNLGLNDETVEGLAKATNNERFAYDSYRRFIQMFSDVVMGIDKNKFEAILDEVKEENGAKFDTDLTAENLKEVVKRFKELYKKEMGVDFPQDPKEQLLEAVKAVFRSWDNPRAIVYRRLNDIPSDWGTAVNVQSMVFGNMGNDSGTGVAFTRNPATGEKALFGEFLMNAQGEDVVAGIRTPQPISTLKETMPEVYNQFAEIAEKLEKHYKDMQDIEFTIEKGKLYMLQTRNGKRTAQAALKVAVDLVAEGLIDEKTAVLRVDPKQLDQLLHPTFEPNALKAAKPVAKGLPASPGAASGKVYFTADEAIEAAKSRGERVILVRTETSPDDIEGMSVAQGILTTRGGMTSHAAVVARGMGTACVVGCGDAKIDEQAKVMKIGDIEVHEGDYISIDGSTGNVYIGEIKTVTPELTGDFATLMSWADKYRKLKVKTNADIPRDAKVAVQFGAEGIGLCRTEHMFFDEDRIPAMREMIVSKTEEQRRKALEKLLPMQRSDFEGLFEVMGEFPVTIRLLDPPLHEFLPHTDEEIKELAENMGITFEELKATVESLKEFNPMLGHRGCRLAITYPEIAEMQTRAIIEAAINVKKKTGKDVKPQIMIPLVGELKELKYLKDIIVKVADEVIKQNNVEIKYLVGTMIEVPRAALTADQIAKEAEFFSFGTNDLTQMTFGFSRDDAGKFLETYYEKKIYEFDPFAKLDQEGVGKLVEMGTKLGRQTRPDLEVGICGEHGGDPSSIEFCHKVGLDYVSCSPYRVPIARLAAAQAAIKYDNK</sequence>
<organism evidence="18 19">
    <name type="scientific">Thermoanaerobacter thermohydrosulfuricus WC1</name>
    <dbReference type="NCBI Taxonomy" id="1198630"/>
    <lineage>
        <taxon>Bacteria</taxon>
        <taxon>Bacillati</taxon>
        <taxon>Bacillota</taxon>
        <taxon>Clostridia</taxon>
        <taxon>Thermoanaerobacterales</taxon>
        <taxon>Thermoanaerobacteraceae</taxon>
        <taxon>Thermoanaerobacter</taxon>
    </lineage>
</organism>
<dbReference type="Pfam" id="PF01326">
    <property type="entry name" value="PPDK_N"/>
    <property type="match status" value="2"/>
</dbReference>
<dbReference type="InterPro" id="IPR000121">
    <property type="entry name" value="PEP_util_C"/>
</dbReference>
<evidence type="ECO:0000256" key="11">
    <source>
        <dbReference type="PIRNR" id="PIRNR000853"/>
    </source>
</evidence>
<keyword evidence="8 18" id="KW-0418">Kinase</keyword>
<evidence type="ECO:0000256" key="3">
    <source>
        <dbReference type="ARBA" id="ARBA00011994"/>
    </source>
</evidence>
<dbReference type="Gene3D" id="3.50.30.10">
    <property type="entry name" value="Phosphohistidine domain"/>
    <property type="match status" value="1"/>
</dbReference>
<feature type="binding site" evidence="13">
    <location>
        <position position="768"/>
    </location>
    <ligand>
        <name>substrate</name>
    </ligand>
</feature>
<dbReference type="NCBIfam" id="NF004531">
    <property type="entry name" value="PRK05878.1"/>
    <property type="match status" value="1"/>
</dbReference>
<dbReference type="InterPro" id="IPR002192">
    <property type="entry name" value="PPDK_AMP/ATP-bd"/>
</dbReference>
<evidence type="ECO:0000256" key="6">
    <source>
        <dbReference type="ARBA" id="ARBA00022723"/>
    </source>
</evidence>
<evidence type="ECO:0000256" key="14">
    <source>
        <dbReference type="PIRSR" id="PIRSR000853-3"/>
    </source>
</evidence>
<evidence type="ECO:0000259" key="15">
    <source>
        <dbReference type="Pfam" id="PF00391"/>
    </source>
</evidence>
<evidence type="ECO:0000256" key="7">
    <source>
        <dbReference type="ARBA" id="ARBA00022741"/>
    </source>
</evidence>
<feature type="domain" description="Pyruvate phosphate dikinase AMP/ATP-binding" evidence="16">
    <location>
        <begin position="303"/>
        <end position="349"/>
    </location>
</feature>
<dbReference type="GO" id="GO:0046872">
    <property type="term" value="F:metal ion binding"/>
    <property type="evidence" value="ECO:0007669"/>
    <property type="project" value="UniProtKB-UniRule"/>
</dbReference>
<dbReference type="Gene3D" id="1.20.80.30">
    <property type="match status" value="1"/>
</dbReference>
<comment type="similarity">
    <text evidence="2 11">Belongs to the PEP-utilizing enzyme family.</text>
</comment>
<feature type="domain" description="PEP-utilising enzyme C-terminal" evidence="17">
    <location>
        <begin position="519"/>
        <end position="870"/>
    </location>
</feature>
<evidence type="ECO:0000256" key="10">
    <source>
        <dbReference type="ARBA" id="ARBA00022842"/>
    </source>
</evidence>
<dbReference type="EC" id="2.7.9.1" evidence="3 11"/>
<dbReference type="SUPFAM" id="SSF52009">
    <property type="entry name" value="Phosphohistidine domain"/>
    <property type="match status" value="1"/>
</dbReference>
<evidence type="ECO:0000313" key="18">
    <source>
        <dbReference type="EMBL" id="EMT38205.1"/>
    </source>
</evidence>
<keyword evidence="9" id="KW-0067">ATP-binding</keyword>
<feature type="binding site" evidence="13">
    <location>
        <position position="769"/>
    </location>
    <ligand>
        <name>substrate</name>
    </ligand>
</feature>
<evidence type="ECO:0000256" key="1">
    <source>
        <dbReference type="ARBA" id="ARBA00001946"/>
    </source>
</evidence>
<feature type="binding site" evidence="13">
    <location>
        <position position="767"/>
    </location>
    <ligand>
        <name>substrate</name>
    </ligand>
</feature>
<keyword evidence="7" id="KW-0547">Nucleotide-binding</keyword>
<evidence type="ECO:0000259" key="16">
    <source>
        <dbReference type="Pfam" id="PF01326"/>
    </source>
</evidence>
<evidence type="ECO:0000256" key="12">
    <source>
        <dbReference type="PIRSR" id="PIRSR000853-1"/>
    </source>
</evidence>
<dbReference type="HOGENOM" id="CLU_015345_0_2_9"/>
<evidence type="ECO:0000256" key="8">
    <source>
        <dbReference type="ARBA" id="ARBA00022777"/>
    </source>
</evidence>
<dbReference type="InterPro" id="IPR015813">
    <property type="entry name" value="Pyrv/PenolPyrv_kinase-like_dom"/>
</dbReference>
<dbReference type="EMBL" id="AMYG01000055">
    <property type="protein sequence ID" value="EMT38205.1"/>
    <property type="molecule type" value="Genomic_DNA"/>
</dbReference>